<keyword evidence="3" id="KW-1185">Reference proteome</keyword>
<dbReference type="InParanoid" id="A0A1D3D095"/>
<feature type="region of interest" description="Disordered" evidence="1">
    <location>
        <begin position="1"/>
        <end position="34"/>
    </location>
</feature>
<dbReference type="AlphaFoldDB" id="A0A1D3D095"/>
<evidence type="ECO:0000313" key="3">
    <source>
        <dbReference type="Proteomes" id="UP000095192"/>
    </source>
</evidence>
<proteinExistence type="predicted"/>
<name>A0A1D3D095_9EIME</name>
<accession>A0A1D3D095</accession>
<comment type="caution">
    <text evidence="2">The sequence shown here is derived from an EMBL/GenBank/DDBJ whole genome shotgun (WGS) entry which is preliminary data.</text>
</comment>
<dbReference type="VEuPathDB" id="ToxoDB:cyc_07463"/>
<gene>
    <name evidence="2" type="ORF">cyc_07463</name>
</gene>
<feature type="compositionally biased region" description="Gly residues" evidence="1">
    <location>
        <begin position="22"/>
        <end position="31"/>
    </location>
</feature>
<dbReference type="Proteomes" id="UP000095192">
    <property type="component" value="Unassembled WGS sequence"/>
</dbReference>
<dbReference type="EMBL" id="JROU02001291">
    <property type="protein sequence ID" value="OEH76883.1"/>
    <property type="molecule type" value="Genomic_DNA"/>
</dbReference>
<sequence>MKSEELPSGKEASATLVSAEAPGGGFAGGGPLEFDAAPAAVSLEQEGLKLQRPLEGGPLKEAAVADACRAGSSKTGMRGMHALPRKVLSASARSLKGPVWGALHPLRGPGGAAGSLHKARRVLESGGRGPPPTQEGPSASCVSVDPRGKDRVGESQLVEPCAGYVGKWLGKTQI</sequence>
<evidence type="ECO:0000313" key="2">
    <source>
        <dbReference type="EMBL" id="OEH76883.1"/>
    </source>
</evidence>
<organism evidence="2 3">
    <name type="scientific">Cyclospora cayetanensis</name>
    <dbReference type="NCBI Taxonomy" id="88456"/>
    <lineage>
        <taxon>Eukaryota</taxon>
        <taxon>Sar</taxon>
        <taxon>Alveolata</taxon>
        <taxon>Apicomplexa</taxon>
        <taxon>Conoidasida</taxon>
        <taxon>Coccidia</taxon>
        <taxon>Eucoccidiorida</taxon>
        <taxon>Eimeriorina</taxon>
        <taxon>Eimeriidae</taxon>
        <taxon>Cyclospora</taxon>
    </lineage>
</organism>
<evidence type="ECO:0000256" key="1">
    <source>
        <dbReference type="SAM" id="MobiDB-lite"/>
    </source>
</evidence>
<protein>
    <submittedName>
        <fullName evidence="2">Uncharacterized protein</fullName>
    </submittedName>
</protein>
<feature type="region of interest" description="Disordered" evidence="1">
    <location>
        <begin position="123"/>
        <end position="154"/>
    </location>
</feature>
<reference evidence="2 3" key="1">
    <citation type="journal article" date="2016" name="BMC Genomics">
        <title>Comparative genomics reveals Cyclospora cayetanensis possesses coccidia-like metabolism and invasion components but unique surface antigens.</title>
        <authorList>
            <person name="Liu S."/>
            <person name="Wang L."/>
            <person name="Zheng H."/>
            <person name="Xu Z."/>
            <person name="Roellig D.M."/>
            <person name="Li N."/>
            <person name="Frace M.A."/>
            <person name="Tang K."/>
            <person name="Arrowood M.J."/>
            <person name="Moss D.M."/>
            <person name="Zhang L."/>
            <person name="Feng Y."/>
            <person name="Xiao L."/>
        </authorList>
    </citation>
    <scope>NUCLEOTIDE SEQUENCE [LARGE SCALE GENOMIC DNA]</scope>
    <source>
        <strain evidence="2 3">CHN_HEN01</strain>
    </source>
</reference>